<organism evidence="2 3">
    <name type="scientific">Coniochaeta ligniaria NRRL 30616</name>
    <dbReference type="NCBI Taxonomy" id="1408157"/>
    <lineage>
        <taxon>Eukaryota</taxon>
        <taxon>Fungi</taxon>
        <taxon>Dikarya</taxon>
        <taxon>Ascomycota</taxon>
        <taxon>Pezizomycotina</taxon>
        <taxon>Sordariomycetes</taxon>
        <taxon>Sordariomycetidae</taxon>
        <taxon>Coniochaetales</taxon>
        <taxon>Coniochaetaceae</taxon>
        <taxon>Coniochaeta</taxon>
    </lineage>
</organism>
<dbReference type="InParanoid" id="A0A1J7IT91"/>
<sequence length="186" mass="20147">MPGSKQTESPAGQVASNNPSNGPSIDAPIMQYPLSSPYAFKALVFLRCTGSHVFTLPGTEISDVNGSEIKYIFAPCPQCAESDASAPPDCPFCWWPMEELDDGANACVSGDCWLGNAGVHSSSSKEAVAVWADVWRKMGNMYFGWHDEERNLVTGYSNGEIRNINIKYLLVALPQADGVPLRSQPE</sequence>
<dbReference type="EMBL" id="KV875097">
    <property type="protein sequence ID" value="OIW30395.1"/>
    <property type="molecule type" value="Genomic_DNA"/>
</dbReference>
<dbReference type="Proteomes" id="UP000182658">
    <property type="component" value="Unassembled WGS sequence"/>
</dbReference>
<proteinExistence type="predicted"/>
<feature type="region of interest" description="Disordered" evidence="1">
    <location>
        <begin position="1"/>
        <end position="22"/>
    </location>
</feature>
<reference evidence="2 3" key="1">
    <citation type="submission" date="2016-10" db="EMBL/GenBank/DDBJ databases">
        <title>Draft genome sequence of Coniochaeta ligniaria NRRL30616, a lignocellulolytic fungus for bioabatement of inhibitors in plant biomass hydrolysates.</title>
        <authorList>
            <consortium name="DOE Joint Genome Institute"/>
            <person name="Jimenez D.J."/>
            <person name="Hector R.E."/>
            <person name="Riley R."/>
            <person name="Sun H."/>
            <person name="Grigoriev I.V."/>
            <person name="Van Elsas J.D."/>
            <person name="Nichols N.N."/>
        </authorList>
    </citation>
    <scope>NUCLEOTIDE SEQUENCE [LARGE SCALE GENOMIC DNA]</scope>
    <source>
        <strain evidence="2 3">NRRL 30616</strain>
    </source>
</reference>
<evidence type="ECO:0000313" key="2">
    <source>
        <dbReference type="EMBL" id="OIW30395.1"/>
    </source>
</evidence>
<keyword evidence="3" id="KW-1185">Reference proteome</keyword>
<dbReference type="AlphaFoldDB" id="A0A1J7IT91"/>
<accession>A0A1J7IT91</accession>
<evidence type="ECO:0000313" key="3">
    <source>
        <dbReference type="Proteomes" id="UP000182658"/>
    </source>
</evidence>
<protein>
    <submittedName>
        <fullName evidence="2">Uncharacterized protein</fullName>
    </submittedName>
</protein>
<name>A0A1J7IT91_9PEZI</name>
<evidence type="ECO:0000256" key="1">
    <source>
        <dbReference type="SAM" id="MobiDB-lite"/>
    </source>
</evidence>
<gene>
    <name evidence="2" type="ORF">CONLIGDRAFT_644391</name>
</gene>
<dbReference type="OrthoDB" id="10354192at2759"/>